<keyword evidence="3" id="KW-0378">Hydrolase</keyword>
<evidence type="ECO:0000313" key="2">
    <source>
        <dbReference type="EMBL" id="TWX57572.1"/>
    </source>
</evidence>
<name>A0A5C6Q7F5_9GAMM</name>
<protein>
    <submittedName>
        <fullName evidence="3">Alpha/beta hydrolase</fullName>
    </submittedName>
</protein>
<evidence type="ECO:0000259" key="1">
    <source>
        <dbReference type="Pfam" id="PF12697"/>
    </source>
</evidence>
<dbReference type="Gene3D" id="3.40.50.1820">
    <property type="entry name" value="alpha/beta hydrolase"/>
    <property type="match status" value="1"/>
</dbReference>
<evidence type="ECO:0000313" key="3">
    <source>
        <dbReference type="EMBL" id="TWX64924.1"/>
    </source>
</evidence>
<sequence length="261" mass="29898">MSKPVINFVHANGFPAGSYRTFLSLFSNDYSTIALEQYGHDDCYPIHNNWQFLVNELVNFIKQQDQKVICVGHSFGGVISFMAACQHPELFRGVVMLDPPVFSGPLSWFLKLAKKTPFIDKISPAGRAKNRQKYWPPETQLVNNFAQKKLFQNFDPRCLQDYVDSAVTLKNKRWELMFSPEVEADIFRHLPCNLTKYKNKLSVPSALIYGEKTDVLPVSYFNRFSKMNDIPLIKLANGGHMFPLEQPEATAAIINNIIKDW</sequence>
<dbReference type="InterPro" id="IPR000073">
    <property type="entry name" value="AB_hydrolase_1"/>
</dbReference>
<dbReference type="SUPFAM" id="SSF53474">
    <property type="entry name" value="alpha/beta-Hydrolases"/>
    <property type="match status" value="1"/>
</dbReference>
<dbReference type="InterPro" id="IPR050266">
    <property type="entry name" value="AB_hydrolase_sf"/>
</dbReference>
<dbReference type="OrthoDB" id="5729753at2"/>
<dbReference type="EMBL" id="VOLQ01000028">
    <property type="protein sequence ID" value="TWX64924.1"/>
    <property type="molecule type" value="Genomic_DNA"/>
</dbReference>
<dbReference type="InterPro" id="IPR029058">
    <property type="entry name" value="AB_hydrolase_fold"/>
</dbReference>
<reference evidence="3 5" key="1">
    <citation type="submission" date="2019-07" db="EMBL/GenBank/DDBJ databases">
        <title>Genomes of sea-ice associated Colwellia species.</title>
        <authorList>
            <person name="Bowman J.P."/>
        </authorList>
    </citation>
    <scope>NUCLEOTIDE SEQUENCE [LARGE SCALE GENOMIC DNA]</scope>
    <source>
        <strain evidence="2 4">ACAM 607</strain>
        <strain evidence="3 5">IC036</strain>
    </source>
</reference>
<evidence type="ECO:0000313" key="5">
    <source>
        <dbReference type="Proteomes" id="UP000321917"/>
    </source>
</evidence>
<dbReference type="GO" id="GO:0016787">
    <property type="term" value="F:hydrolase activity"/>
    <property type="evidence" value="ECO:0007669"/>
    <property type="project" value="UniProtKB-KW"/>
</dbReference>
<comment type="caution">
    <text evidence="3">The sequence shown here is derived from an EMBL/GenBank/DDBJ whole genome shotgun (WGS) entry which is preliminary data.</text>
</comment>
<dbReference type="Proteomes" id="UP000321917">
    <property type="component" value="Unassembled WGS sequence"/>
</dbReference>
<organism evidence="3 5">
    <name type="scientific">Colwellia hornerae</name>
    <dbReference type="NCBI Taxonomy" id="89402"/>
    <lineage>
        <taxon>Bacteria</taxon>
        <taxon>Pseudomonadati</taxon>
        <taxon>Pseudomonadota</taxon>
        <taxon>Gammaproteobacteria</taxon>
        <taxon>Alteromonadales</taxon>
        <taxon>Colwelliaceae</taxon>
        <taxon>Colwellia</taxon>
    </lineage>
</organism>
<dbReference type="EMBL" id="VOLR01000018">
    <property type="protein sequence ID" value="TWX57572.1"/>
    <property type="molecule type" value="Genomic_DNA"/>
</dbReference>
<gene>
    <name evidence="2" type="ORF">ESZ26_13360</name>
    <name evidence="3" type="ORF">ESZ27_13675</name>
</gene>
<dbReference type="Proteomes" id="UP000321525">
    <property type="component" value="Unassembled WGS sequence"/>
</dbReference>
<keyword evidence="4" id="KW-1185">Reference proteome</keyword>
<feature type="domain" description="AB hydrolase-1" evidence="1">
    <location>
        <begin position="8"/>
        <end position="252"/>
    </location>
</feature>
<evidence type="ECO:0000313" key="4">
    <source>
        <dbReference type="Proteomes" id="UP000321525"/>
    </source>
</evidence>
<dbReference type="AlphaFoldDB" id="A0A5C6Q7F5"/>
<dbReference type="Pfam" id="PF12697">
    <property type="entry name" value="Abhydrolase_6"/>
    <property type="match status" value="1"/>
</dbReference>
<proteinExistence type="predicted"/>
<accession>A0A5C6Q7F5</accession>
<dbReference type="RefSeq" id="WP_146799975.1">
    <property type="nucleotide sequence ID" value="NZ_VOLP01000017.1"/>
</dbReference>
<dbReference type="PANTHER" id="PTHR43798">
    <property type="entry name" value="MONOACYLGLYCEROL LIPASE"/>
    <property type="match status" value="1"/>
</dbReference>